<organism evidence="2 3">
    <name type="scientific">Batillaria attramentaria</name>
    <dbReference type="NCBI Taxonomy" id="370345"/>
    <lineage>
        <taxon>Eukaryota</taxon>
        <taxon>Metazoa</taxon>
        <taxon>Spiralia</taxon>
        <taxon>Lophotrochozoa</taxon>
        <taxon>Mollusca</taxon>
        <taxon>Gastropoda</taxon>
        <taxon>Caenogastropoda</taxon>
        <taxon>Sorbeoconcha</taxon>
        <taxon>Cerithioidea</taxon>
        <taxon>Batillariidae</taxon>
        <taxon>Batillaria</taxon>
    </lineage>
</organism>
<dbReference type="CDD" id="cd00037">
    <property type="entry name" value="CLECT"/>
    <property type="match status" value="1"/>
</dbReference>
<dbReference type="EMBL" id="JACVVK020000180">
    <property type="protein sequence ID" value="KAK7486350.1"/>
    <property type="molecule type" value="Genomic_DNA"/>
</dbReference>
<evidence type="ECO:0000259" key="1">
    <source>
        <dbReference type="PROSITE" id="PS50041"/>
    </source>
</evidence>
<dbReference type="InterPro" id="IPR001304">
    <property type="entry name" value="C-type_lectin-like"/>
</dbReference>
<proteinExistence type="predicted"/>
<evidence type="ECO:0000313" key="2">
    <source>
        <dbReference type="EMBL" id="KAK7486350.1"/>
    </source>
</evidence>
<evidence type="ECO:0000313" key="3">
    <source>
        <dbReference type="Proteomes" id="UP001519460"/>
    </source>
</evidence>
<feature type="non-terminal residue" evidence="2">
    <location>
        <position position="1"/>
    </location>
</feature>
<dbReference type="InterPro" id="IPR016187">
    <property type="entry name" value="CTDL_fold"/>
</dbReference>
<dbReference type="AlphaFoldDB" id="A0ABD0KH93"/>
<dbReference type="SMART" id="SM00034">
    <property type="entry name" value="CLECT"/>
    <property type="match status" value="1"/>
</dbReference>
<feature type="non-terminal residue" evidence="2">
    <location>
        <position position="359"/>
    </location>
</feature>
<dbReference type="PROSITE" id="PS50041">
    <property type="entry name" value="C_TYPE_LECTIN_2"/>
    <property type="match status" value="1"/>
</dbReference>
<comment type="caution">
    <text evidence="2">The sequence shown here is derived from an EMBL/GenBank/DDBJ whole genome shotgun (WGS) entry which is preliminary data.</text>
</comment>
<dbReference type="Proteomes" id="UP001519460">
    <property type="component" value="Unassembled WGS sequence"/>
</dbReference>
<name>A0ABD0KH93_9CAEN</name>
<dbReference type="Gene3D" id="3.10.100.10">
    <property type="entry name" value="Mannose-Binding Protein A, subunit A"/>
    <property type="match status" value="1"/>
</dbReference>
<feature type="domain" description="C-type lectin" evidence="1">
    <location>
        <begin position="170"/>
        <end position="283"/>
    </location>
</feature>
<reference evidence="2 3" key="1">
    <citation type="journal article" date="2023" name="Sci. Data">
        <title>Genome assembly of the Korean intertidal mud-creeper Batillaria attramentaria.</title>
        <authorList>
            <person name="Patra A.K."/>
            <person name="Ho P.T."/>
            <person name="Jun S."/>
            <person name="Lee S.J."/>
            <person name="Kim Y."/>
            <person name="Won Y.J."/>
        </authorList>
    </citation>
    <scope>NUCLEOTIDE SEQUENCE [LARGE SCALE GENOMIC DNA]</scope>
    <source>
        <strain evidence="2">Wonlab-2016</strain>
    </source>
</reference>
<keyword evidence="3" id="KW-1185">Reference proteome</keyword>
<protein>
    <recommendedName>
        <fullName evidence="1">C-type lectin domain-containing protein</fullName>
    </recommendedName>
</protein>
<dbReference type="InterPro" id="IPR016186">
    <property type="entry name" value="C-type_lectin-like/link_sf"/>
</dbReference>
<sequence length="359" mass="40417">RHDIQILRHRLFARGEARQAECRNAVDESRNLVYLPVAHQQPGNVRLAVLDSHAISDAVDRYLSYYRDAPAFWVDATRPSGDGNYEWGNGCPLPTDELLWKQDADGKEPKTNDTHAYIFSRGATTRLAGTSGQLMTYRPMCQSLEAPPMFGSVENSTVSWVTFGSPEDTFGFSTIQLGFYDAREACLSQPGGAQLASLDKLFSEVVEYLKANNFSTGFWVGASRDSILGTFFWDNGNPLEGSYWLPAEPDTNDDVVLLRYDSNEGWGLKAKRRQDDSHYFICKRTEIKVTLEWTALGTSGQLFTFSNVTMDFDSARRSCAQQAGDVKLADLHDTFEEVKDYIGSHFPQRHYWVDATLHT</sequence>
<dbReference type="Pfam" id="PF00059">
    <property type="entry name" value="Lectin_C"/>
    <property type="match status" value="1"/>
</dbReference>
<dbReference type="SUPFAM" id="SSF56436">
    <property type="entry name" value="C-type lectin-like"/>
    <property type="match status" value="1"/>
</dbReference>
<accession>A0ABD0KH93</accession>
<gene>
    <name evidence="2" type="ORF">BaRGS_00022398</name>
</gene>